<keyword evidence="1" id="KW-0732">Signal</keyword>
<dbReference type="EMBL" id="ADBV01009511">
    <property type="protein sequence ID" value="EJW76138.1"/>
    <property type="molecule type" value="Genomic_DNA"/>
</dbReference>
<evidence type="ECO:0000256" key="1">
    <source>
        <dbReference type="SAM" id="SignalP"/>
    </source>
</evidence>
<proteinExistence type="predicted"/>
<dbReference type="InterPro" id="IPR036383">
    <property type="entry name" value="TSP1_rpt_sf"/>
</dbReference>
<dbReference type="Gene3D" id="2.20.100.10">
    <property type="entry name" value="Thrombospondin type-1 (TSP1) repeat"/>
    <property type="match status" value="1"/>
</dbReference>
<organism evidence="2 3">
    <name type="scientific">Wuchereria bancrofti</name>
    <dbReference type="NCBI Taxonomy" id="6293"/>
    <lineage>
        <taxon>Eukaryota</taxon>
        <taxon>Metazoa</taxon>
        <taxon>Ecdysozoa</taxon>
        <taxon>Nematoda</taxon>
        <taxon>Chromadorea</taxon>
        <taxon>Rhabditida</taxon>
        <taxon>Spirurina</taxon>
        <taxon>Spiruromorpha</taxon>
        <taxon>Filarioidea</taxon>
        <taxon>Onchocercidae</taxon>
        <taxon>Wuchereria</taxon>
    </lineage>
</organism>
<comment type="caution">
    <text evidence="2">The sequence shown here is derived from an EMBL/GenBank/DDBJ whole genome shotgun (WGS) entry which is preliminary data.</text>
</comment>
<gene>
    <name evidence="2" type="ORF">WUBG_12952</name>
</gene>
<dbReference type="SMART" id="SM00209">
    <property type="entry name" value="TSP1"/>
    <property type="match status" value="1"/>
</dbReference>
<reference evidence="3" key="1">
    <citation type="submission" date="2012-08" db="EMBL/GenBank/DDBJ databases">
        <title>The Genome Sequence of Wuchereria bancrofti.</title>
        <authorList>
            <person name="Nutman T.B."/>
            <person name="Fink D.L."/>
            <person name="Russ C."/>
            <person name="Young S."/>
            <person name="Zeng Q."/>
            <person name="Koehrsen M."/>
            <person name="Alvarado L."/>
            <person name="Berlin A."/>
            <person name="Chapman S.B."/>
            <person name="Chen Z."/>
            <person name="Freedman E."/>
            <person name="Gellesch M."/>
            <person name="Goldberg J."/>
            <person name="Griggs A."/>
            <person name="Gujja S."/>
            <person name="Heilman E.R."/>
            <person name="Heiman D."/>
            <person name="Hepburn T."/>
            <person name="Howarth C."/>
            <person name="Jen D."/>
            <person name="Larson L."/>
            <person name="Lewis B."/>
            <person name="Mehta T."/>
            <person name="Park D."/>
            <person name="Pearson M."/>
            <person name="Roberts A."/>
            <person name="Saif S."/>
            <person name="Shea T."/>
            <person name="Shenoy N."/>
            <person name="Sisk P."/>
            <person name="Stolte C."/>
            <person name="Sykes S."/>
            <person name="Walk T."/>
            <person name="White J."/>
            <person name="Yandava C."/>
            <person name="Haas B."/>
            <person name="Henn M.R."/>
            <person name="Nusbaum C."/>
            <person name="Birren B."/>
        </authorList>
    </citation>
    <scope>NUCLEOTIDE SEQUENCE [LARGE SCALE GENOMIC DNA]</scope>
    <source>
        <strain evidence="3">NA</strain>
    </source>
</reference>
<dbReference type="SUPFAM" id="SSF82895">
    <property type="entry name" value="TSP-1 type 1 repeat"/>
    <property type="match status" value="1"/>
</dbReference>
<dbReference type="Proteomes" id="UP000004810">
    <property type="component" value="Unassembled WGS sequence"/>
</dbReference>
<feature type="signal peptide" evidence="1">
    <location>
        <begin position="1"/>
        <end position="23"/>
    </location>
</feature>
<dbReference type="AlphaFoldDB" id="J9E1X6"/>
<evidence type="ECO:0000313" key="3">
    <source>
        <dbReference type="Proteomes" id="UP000004810"/>
    </source>
</evidence>
<dbReference type="InterPro" id="IPR000884">
    <property type="entry name" value="TSP1_rpt"/>
</dbReference>
<dbReference type="PROSITE" id="PS50092">
    <property type="entry name" value="TSP1"/>
    <property type="match status" value="1"/>
</dbReference>
<sequence length="91" mass="9947">MVYAPGIIALLIVPYHLYGIVLCCEDTTSISDISSCIKIIQPRAVTQCETTPCPGWGQWESWSYCSVTCGTGIKRRTRICNGDKCIGSKAN</sequence>
<evidence type="ECO:0000313" key="2">
    <source>
        <dbReference type="EMBL" id="EJW76138.1"/>
    </source>
</evidence>
<protein>
    <recommendedName>
        <fullName evidence="4">Thrombospondin type 1 domain-containing protein</fullName>
    </recommendedName>
</protein>
<accession>J9E1X6</accession>
<name>J9E1X6_WUCBA</name>
<feature type="chain" id="PRO_5003822352" description="Thrombospondin type 1 domain-containing protein" evidence="1">
    <location>
        <begin position="24"/>
        <end position="91"/>
    </location>
</feature>
<dbReference type="Pfam" id="PF00090">
    <property type="entry name" value="TSP_1"/>
    <property type="match status" value="1"/>
</dbReference>
<evidence type="ECO:0008006" key="4">
    <source>
        <dbReference type="Google" id="ProtNLM"/>
    </source>
</evidence>